<dbReference type="SUPFAM" id="SSF50969">
    <property type="entry name" value="YVTN repeat-like/Quinoprotein amine dehydrogenase"/>
    <property type="match status" value="1"/>
</dbReference>
<dbReference type="CDD" id="cd00200">
    <property type="entry name" value="WD40"/>
    <property type="match status" value="1"/>
</dbReference>
<evidence type="ECO:0000256" key="2">
    <source>
        <dbReference type="ARBA" id="ARBA00010844"/>
    </source>
</evidence>
<dbReference type="GO" id="GO:0030126">
    <property type="term" value="C:COPI vesicle coat"/>
    <property type="evidence" value="ECO:0007669"/>
    <property type="project" value="TreeGrafter"/>
</dbReference>
<evidence type="ECO:0000256" key="10">
    <source>
        <dbReference type="ARBA" id="ARBA00023136"/>
    </source>
</evidence>
<dbReference type="InterPro" id="IPR015943">
    <property type="entry name" value="WD40/YVTN_repeat-like_dom_sf"/>
</dbReference>
<dbReference type="FunFam" id="1.25.40.470:FF:000001">
    <property type="entry name" value="Coatomer subunit beta"/>
    <property type="match status" value="1"/>
</dbReference>
<evidence type="ECO:0000256" key="12">
    <source>
        <dbReference type="ARBA" id="ARBA00025536"/>
    </source>
</evidence>
<accession>A0A2P6NST7</accession>
<dbReference type="OrthoDB" id="10261470at2759"/>
<evidence type="ECO:0000259" key="16">
    <source>
        <dbReference type="Pfam" id="PF04053"/>
    </source>
</evidence>
<comment type="similarity">
    <text evidence="2 13">Belongs to the WD repeat COPB2 family.</text>
</comment>
<dbReference type="FunCoup" id="A0A2P6NST7">
    <property type="interactions" value="940"/>
</dbReference>
<evidence type="ECO:0000256" key="15">
    <source>
        <dbReference type="SAM" id="MobiDB-lite"/>
    </source>
</evidence>
<dbReference type="Pfam" id="PF04053">
    <property type="entry name" value="B-prop_COPA_B_2nd"/>
    <property type="match status" value="1"/>
</dbReference>
<evidence type="ECO:0000256" key="5">
    <source>
        <dbReference type="ARBA" id="ARBA00022574"/>
    </source>
</evidence>
<comment type="caution">
    <text evidence="18">The sequence shown here is derived from an EMBL/GenBank/DDBJ whole genome shotgun (WGS) entry which is preliminary data.</text>
</comment>
<dbReference type="GO" id="GO:0006890">
    <property type="term" value="P:retrograde vesicle-mediated transport, Golgi to endoplasmic reticulum"/>
    <property type="evidence" value="ECO:0007669"/>
    <property type="project" value="TreeGrafter"/>
</dbReference>
<dbReference type="InterPro" id="IPR020472">
    <property type="entry name" value="WD40_PAC1"/>
</dbReference>
<evidence type="ECO:0000256" key="14">
    <source>
        <dbReference type="PROSITE-ProRule" id="PRU00221"/>
    </source>
</evidence>
<keyword evidence="4 13" id="KW-0963">Cytoplasm</keyword>
<evidence type="ECO:0000256" key="7">
    <source>
        <dbReference type="ARBA" id="ARBA00022892"/>
    </source>
</evidence>
<keyword evidence="8 13" id="KW-0653">Protein transport</keyword>
<dbReference type="InterPro" id="IPR001680">
    <property type="entry name" value="WD40_rpt"/>
</dbReference>
<feature type="repeat" description="WD" evidence="14">
    <location>
        <begin position="48"/>
        <end position="80"/>
    </location>
</feature>
<dbReference type="InterPro" id="IPR036322">
    <property type="entry name" value="WD40_repeat_dom_sf"/>
</dbReference>
<proteinExistence type="inferred from homology"/>
<dbReference type="GO" id="GO:0006888">
    <property type="term" value="P:endoplasmic reticulum to Golgi vesicle-mediated transport"/>
    <property type="evidence" value="ECO:0007669"/>
    <property type="project" value="TreeGrafter"/>
</dbReference>
<dbReference type="CDD" id="cd22947">
    <property type="entry name" value="Coatomer_WDAD_beta-like"/>
    <property type="match status" value="1"/>
</dbReference>
<dbReference type="Pfam" id="PF23953">
    <property type="entry name" value="TPR_COPA_B"/>
    <property type="match status" value="1"/>
</dbReference>
<evidence type="ECO:0000256" key="13">
    <source>
        <dbReference type="PIRNR" id="PIRNR005567"/>
    </source>
</evidence>
<dbReference type="Gene3D" id="1.25.40.470">
    <property type="match status" value="1"/>
</dbReference>
<feature type="repeat" description="WD" evidence="14">
    <location>
        <begin position="134"/>
        <end position="177"/>
    </location>
</feature>
<feature type="region of interest" description="Disordered" evidence="15">
    <location>
        <begin position="812"/>
        <end position="885"/>
    </location>
</feature>
<feature type="compositionally biased region" description="Basic and acidic residues" evidence="15">
    <location>
        <begin position="833"/>
        <end position="849"/>
    </location>
</feature>
<keyword evidence="9 13" id="KW-0333">Golgi apparatus</keyword>
<dbReference type="FunFam" id="2.130.10.10:FF:000016">
    <property type="entry name" value="Coatomer alpha subunit, putative"/>
    <property type="match status" value="1"/>
</dbReference>
<dbReference type="AlphaFoldDB" id="A0A2P6NST7"/>
<comment type="function">
    <text evidence="12 13">The coatomer is a cytosolic protein complex that binds to dilysine motifs and reversibly associates with Golgi non-clathrin-coated vesicles, which further mediate biosynthetic protein transport from the ER, via the Golgi up to the trans Golgi network. Coatomer complex is required for budding from Golgi membranes, and is essential for the retrograde Golgi-to-ER transport of dilysine-tagged proteins.</text>
</comment>
<feature type="repeat" description="WD" evidence="14">
    <location>
        <begin position="91"/>
        <end position="133"/>
    </location>
</feature>
<evidence type="ECO:0000256" key="11">
    <source>
        <dbReference type="ARBA" id="ARBA00023329"/>
    </source>
</evidence>
<dbReference type="PANTHER" id="PTHR19876:SF2">
    <property type="entry name" value="COATOMER SUBUNIT BETA"/>
    <property type="match status" value="1"/>
</dbReference>
<sequence length="918" mass="103162">MRQSLVKTFEVTDLPAKFISRKQWIVAGSDDMMIRVYNYNTMERIKAIEAHSDYIRCVVVHPTQPYVLSCSDDMFIKLWDWEKGWTCTQVFEGHAHYVMMLVINPKDTNTFASASLDHTIKVWAFNSTTPNFTLEGHEKGVNSVEYYIGGDKPYLISGADDKLVKIWDYQNKACVQTLDGHTQNVSVATFHPELPIIITGSEDGTVKIWHSNTYRLEKTLNYGMERVWSISHTRGSNAVAIGYDEGTVMIKLGKERPIASMDANGKIIWARHNEIQTVNVKSASEGEVADGERLQLATKELGNCEVFPQSLQHTPNGRFVVVCGDGEYIIYTALAWRNKSFGSAAEFVWSNEANGEYAVRETSSKVKVFKNFKEVGTVKTNFSPEGIFGGALLAIRSKDSVSLYDWQELRIVRRIDVTPKQIYWADNGEHLCIACDSAFYILKFNKGAVEQFFASGEEADDDGFEEAFEILHEVNEKVRTGLWVGDCFIFTTANNRLNYFVGGETVTISHLDRKLYLLGYIPRDNRLYLIDKQYNVVSYTLHLNIINYQTAVLRGDMETASQILPNIPNDHRNRIAQFLDAQGFKEQALEVSLDPDHQFELSVQLNQLERAYNIAKENDSEQKWRQLGDLSFSIAKFDLAEECLFRGGDLNGLLLLYTSTGNVGGIEKLAQQARESGKNNITFASLFLLRKIDACIELLCSTGRIPEACFLARTYMPSQVPRLVKLWKEDLQTVNPRAAESLADPVEYSNLFPDFELALEAEKKFSKRLSHLPASKYSGVADDLSRDLLEELRSGNVKPDVTGGVEYVEKSQQAPVAVAQPARVEQSTPVKETPVKETPVKETPVKEMPMKGTQVAAQPSPLSPLETKSAPKPAEVKTADLLDLSDDEDALTREIEAQMIEEGITSPDPFGDDDELSF</sequence>
<feature type="compositionally biased region" description="Low complexity" evidence="15">
    <location>
        <begin position="812"/>
        <end position="822"/>
    </location>
</feature>
<organism evidence="18 19">
    <name type="scientific">Planoprotostelium fungivorum</name>
    <dbReference type="NCBI Taxonomy" id="1890364"/>
    <lineage>
        <taxon>Eukaryota</taxon>
        <taxon>Amoebozoa</taxon>
        <taxon>Evosea</taxon>
        <taxon>Variosea</taxon>
        <taxon>Cavosteliida</taxon>
        <taxon>Cavosteliaceae</taxon>
        <taxon>Planoprotostelium</taxon>
    </lineage>
</organism>
<dbReference type="InterPro" id="IPR056176">
    <property type="entry name" value="TPR_COPA_B"/>
</dbReference>
<feature type="domain" description="COPA/B second beta-propeller" evidence="16">
    <location>
        <begin position="272"/>
        <end position="531"/>
    </location>
</feature>
<feature type="repeat" description="WD" evidence="14">
    <location>
        <begin position="178"/>
        <end position="219"/>
    </location>
</feature>
<reference evidence="18 19" key="1">
    <citation type="journal article" date="2018" name="Genome Biol. Evol.">
        <title>Multiple Roots of Fruiting Body Formation in Amoebozoa.</title>
        <authorList>
            <person name="Hillmann F."/>
            <person name="Forbes G."/>
            <person name="Novohradska S."/>
            <person name="Ferling I."/>
            <person name="Riege K."/>
            <person name="Groth M."/>
            <person name="Westermann M."/>
            <person name="Marz M."/>
            <person name="Spaller T."/>
            <person name="Winckler T."/>
            <person name="Schaap P."/>
            <person name="Glockner G."/>
        </authorList>
    </citation>
    <scope>NUCLEOTIDE SEQUENCE [LARGE SCALE GENOMIC DNA]</scope>
    <source>
        <strain evidence="18 19">Jena</strain>
    </source>
</reference>
<name>A0A2P6NST7_9EUKA</name>
<keyword evidence="10 13" id="KW-0472">Membrane</keyword>
<dbReference type="InterPro" id="IPR050844">
    <property type="entry name" value="Coatomer_complex_subunit"/>
</dbReference>
<comment type="subcellular location">
    <subcellularLocation>
        <location evidence="1 13">Cytoplasmic vesicle</location>
        <location evidence="1 13">COPI-coated vesicle membrane</location>
        <topology evidence="1 13">Peripheral membrane protein</topology>
        <orientation evidence="1 13">Cytoplasmic side</orientation>
    </subcellularLocation>
    <subcellularLocation>
        <location evidence="13">Golgi apparatus membrane</location>
        <topology evidence="13">Peripheral membrane protein</topology>
        <orientation evidence="13">Cytoplasmic side</orientation>
    </subcellularLocation>
    <text evidence="13">The coatomer is cytoplasmic or polymerized on the cytoplasmic side of the Golgi, as well as on the vesicles/buds originating from it.</text>
</comment>
<dbReference type="PANTHER" id="PTHR19876">
    <property type="entry name" value="COATOMER"/>
    <property type="match status" value="1"/>
</dbReference>
<dbReference type="SMART" id="SM00320">
    <property type="entry name" value="WD40"/>
    <property type="match status" value="5"/>
</dbReference>
<evidence type="ECO:0000256" key="3">
    <source>
        <dbReference type="ARBA" id="ARBA00022448"/>
    </source>
</evidence>
<dbReference type="EMBL" id="MDYQ01000023">
    <property type="protein sequence ID" value="PRP87029.1"/>
    <property type="molecule type" value="Genomic_DNA"/>
</dbReference>
<evidence type="ECO:0000256" key="1">
    <source>
        <dbReference type="ARBA" id="ARBA00004347"/>
    </source>
</evidence>
<keyword evidence="5 14" id="KW-0853">WD repeat</keyword>
<evidence type="ECO:0000313" key="19">
    <source>
        <dbReference type="Proteomes" id="UP000241769"/>
    </source>
</evidence>
<dbReference type="InterPro" id="IPR016453">
    <property type="entry name" value="COPB2"/>
</dbReference>
<evidence type="ECO:0000256" key="8">
    <source>
        <dbReference type="ARBA" id="ARBA00022927"/>
    </source>
</evidence>
<keyword evidence="11 13" id="KW-0968">Cytoplasmic vesicle</keyword>
<evidence type="ECO:0000256" key="9">
    <source>
        <dbReference type="ARBA" id="ARBA00023034"/>
    </source>
</evidence>
<keyword evidence="6" id="KW-0677">Repeat</keyword>
<dbReference type="GO" id="GO:0005198">
    <property type="term" value="F:structural molecule activity"/>
    <property type="evidence" value="ECO:0007669"/>
    <property type="project" value="UniProtKB-UniRule"/>
</dbReference>
<dbReference type="PIRSF" id="PIRSF005567">
    <property type="entry name" value="Coatomer_beta'_subunit"/>
    <property type="match status" value="1"/>
</dbReference>
<keyword evidence="3 13" id="KW-0813">Transport</keyword>
<keyword evidence="7 13" id="KW-0931">ER-Golgi transport</keyword>
<dbReference type="GO" id="GO:0006886">
    <property type="term" value="P:intracellular protein transport"/>
    <property type="evidence" value="ECO:0007669"/>
    <property type="project" value="UniProtKB-UniRule"/>
</dbReference>
<dbReference type="PROSITE" id="PS50294">
    <property type="entry name" value="WD_REPEATS_REGION"/>
    <property type="match status" value="4"/>
</dbReference>
<dbReference type="STRING" id="1890364.A0A2P6NST7"/>
<dbReference type="GO" id="GO:0006891">
    <property type="term" value="P:intra-Golgi vesicle-mediated transport"/>
    <property type="evidence" value="ECO:0007669"/>
    <property type="project" value="TreeGrafter"/>
</dbReference>
<dbReference type="SUPFAM" id="SSF50978">
    <property type="entry name" value="WD40 repeat-like"/>
    <property type="match status" value="1"/>
</dbReference>
<dbReference type="InParanoid" id="A0A2P6NST7"/>
<keyword evidence="19" id="KW-1185">Reference proteome</keyword>
<protein>
    <recommendedName>
        <fullName evidence="13">Coatomer subunit beta'</fullName>
    </recommendedName>
</protein>
<dbReference type="PROSITE" id="PS50082">
    <property type="entry name" value="WD_REPEATS_2"/>
    <property type="match status" value="4"/>
</dbReference>
<evidence type="ECO:0000256" key="4">
    <source>
        <dbReference type="ARBA" id="ARBA00022490"/>
    </source>
</evidence>
<dbReference type="PRINTS" id="PR00320">
    <property type="entry name" value="GPROTEINBRPT"/>
</dbReference>
<dbReference type="Pfam" id="PF00400">
    <property type="entry name" value="WD40"/>
    <property type="match status" value="4"/>
</dbReference>
<dbReference type="InterPro" id="IPR011044">
    <property type="entry name" value="Quino_amine_DH_bsu"/>
</dbReference>
<evidence type="ECO:0000313" key="18">
    <source>
        <dbReference type="EMBL" id="PRP87029.1"/>
    </source>
</evidence>
<evidence type="ECO:0000256" key="6">
    <source>
        <dbReference type="ARBA" id="ARBA00022737"/>
    </source>
</evidence>
<comment type="subunit">
    <text evidence="13">Oligomeric complex that consists of at least the alpha, beta, beta', gamma, delta, epsilon and zeta subunits.</text>
</comment>
<dbReference type="Gene3D" id="2.130.10.10">
    <property type="entry name" value="YVTN repeat-like/Quinoprotein amine dehydrogenase"/>
    <property type="match status" value="1"/>
</dbReference>
<evidence type="ECO:0000259" key="17">
    <source>
        <dbReference type="Pfam" id="PF23953"/>
    </source>
</evidence>
<feature type="domain" description="COPA/B TPR" evidence="17">
    <location>
        <begin position="548"/>
        <end position="728"/>
    </location>
</feature>
<dbReference type="GO" id="GO:0000139">
    <property type="term" value="C:Golgi membrane"/>
    <property type="evidence" value="ECO:0007669"/>
    <property type="project" value="UniProtKB-SubCell"/>
</dbReference>
<gene>
    <name evidence="18" type="ORF">PROFUN_04765</name>
</gene>
<dbReference type="InterPro" id="IPR006692">
    <property type="entry name" value="Beta-prop_COPA/B_2nd"/>
</dbReference>
<dbReference type="Proteomes" id="UP000241769">
    <property type="component" value="Unassembled WGS sequence"/>
</dbReference>